<evidence type="ECO:0000256" key="10">
    <source>
        <dbReference type="ARBA" id="ARBA00022840"/>
    </source>
</evidence>
<dbReference type="HAMAP" id="MF_00036_B">
    <property type="entry name" value="Ala_tRNA_synth_B"/>
    <property type="match status" value="1"/>
</dbReference>
<dbReference type="NCBIfam" id="TIGR00344">
    <property type="entry name" value="alaS"/>
    <property type="match status" value="1"/>
</dbReference>
<comment type="catalytic activity">
    <reaction evidence="15 16">
        <text>tRNA(Ala) + L-alanine + ATP = L-alanyl-tRNA(Ala) + AMP + diphosphate</text>
        <dbReference type="Rhea" id="RHEA:12540"/>
        <dbReference type="Rhea" id="RHEA-COMP:9657"/>
        <dbReference type="Rhea" id="RHEA-COMP:9923"/>
        <dbReference type="ChEBI" id="CHEBI:30616"/>
        <dbReference type="ChEBI" id="CHEBI:33019"/>
        <dbReference type="ChEBI" id="CHEBI:57972"/>
        <dbReference type="ChEBI" id="CHEBI:78442"/>
        <dbReference type="ChEBI" id="CHEBI:78497"/>
        <dbReference type="ChEBI" id="CHEBI:456215"/>
        <dbReference type="EC" id="6.1.1.7"/>
    </reaction>
</comment>
<dbReference type="InterPro" id="IPR023033">
    <property type="entry name" value="Ala_tRNA_ligase_euk/bac"/>
</dbReference>
<dbReference type="SUPFAM" id="SSF101353">
    <property type="entry name" value="Putative anticodon-binding domain of alanyl-tRNA synthetase (AlaRS)"/>
    <property type="match status" value="1"/>
</dbReference>
<dbReference type="Pfam" id="PF07973">
    <property type="entry name" value="tRNA_SAD"/>
    <property type="match status" value="1"/>
</dbReference>
<dbReference type="PRINTS" id="PR00980">
    <property type="entry name" value="TRNASYNTHALA"/>
</dbReference>
<dbReference type="OrthoDB" id="2423964at2759"/>
<dbReference type="GO" id="GO:0005524">
    <property type="term" value="F:ATP binding"/>
    <property type="evidence" value="ECO:0007669"/>
    <property type="project" value="UniProtKB-UniRule"/>
</dbReference>
<evidence type="ECO:0000256" key="4">
    <source>
        <dbReference type="ARBA" id="ARBA00022490"/>
    </source>
</evidence>
<evidence type="ECO:0000256" key="13">
    <source>
        <dbReference type="ARBA" id="ARBA00023146"/>
    </source>
</evidence>
<evidence type="ECO:0000256" key="9">
    <source>
        <dbReference type="ARBA" id="ARBA00022833"/>
    </source>
</evidence>
<dbReference type="GO" id="GO:0004813">
    <property type="term" value="F:alanine-tRNA ligase activity"/>
    <property type="evidence" value="ECO:0007669"/>
    <property type="project" value="UniProtKB-UniRule"/>
</dbReference>
<evidence type="ECO:0000256" key="7">
    <source>
        <dbReference type="ARBA" id="ARBA00022723"/>
    </source>
</evidence>
<evidence type="ECO:0000256" key="3">
    <source>
        <dbReference type="ARBA" id="ARBA00017959"/>
    </source>
</evidence>
<keyword evidence="13 16" id="KW-0030">Aminoacyl-tRNA synthetase</keyword>
<dbReference type="InterPro" id="IPR018164">
    <property type="entry name" value="Ala-tRNA-synth_IIc_N"/>
</dbReference>
<comment type="domain">
    <text evidence="16">Consists of three domains; the N-terminal catalytic domain, the editing domain and the C-terminal C-Ala domain. The editing domain removes incorrectly charged amino acids, while the C-Ala domain, along with tRNA(Ala), serves as a bridge to cooperatively bring together the editing and aminoacylation centers thus stimulating deacylation of misacylated tRNAs.</text>
</comment>
<dbReference type="Gene3D" id="3.30.930.10">
    <property type="entry name" value="Bira Bifunctional Protein, Domain 2"/>
    <property type="match status" value="1"/>
</dbReference>
<evidence type="ECO:0000256" key="16">
    <source>
        <dbReference type="HAMAP-Rule" id="MF_03133"/>
    </source>
</evidence>
<dbReference type="InterPro" id="IPR002318">
    <property type="entry name" value="Ala-tRNA-lgiase_IIc"/>
</dbReference>
<dbReference type="Gene3D" id="2.40.30.130">
    <property type="match status" value="1"/>
</dbReference>
<keyword evidence="9 16" id="KW-0862">Zinc</keyword>
<reference evidence="19" key="1">
    <citation type="submission" date="2020-08" db="EMBL/GenBank/DDBJ databases">
        <title>Multicomponent nature underlies the extraordinary mechanical properties of spider dragline silk.</title>
        <authorList>
            <person name="Kono N."/>
            <person name="Nakamura H."/>
            <person name="Mori M."/>
            <person name="Yoshida Y."/>
            <person name="Ohtoshi R."/>
            <person name="Malay A.D."/>
            <person name="Moran D.A.P."/>
            <person name="Tomita M."/>
            <person name="Numata K."/>
            <person name="Arakawa K."/>
        </authorList>
    </citation>
    <scope>NUCLEOTIDE SEQUENCE</scope>
</reference>
<dbReference type="Gene3D" id="3.10.310.40">
    <property type="match status" value="1"/>
</dbReference>
<dbReference type="Proteomes" id="UP000886998">
    <property type="component" value="Unassembled WGS sequence"/>
</dbReference>
<feature type="coiled-coil region" evidence="17">
    <location>
        <begin position="811"/>
        <end position="885"/>
    </location>
</feature>
<feature type="binding site" evidence="16">
    <location>
        <position position="771"/>
    </location>
    <ligand>
        <name>Zn(2+)</name>
        <dbReference type="ChEBI" id="CHEBI:29105"/>
    </ligand>
</feature>
<evidence type="ECO:0000256" key="2">
    <source>
        <dbReference type="ARBA" id="ARBA00013168"/>
    </source>
</evidence>
<dbReference type="PANTHER" id="PTHR11777">
    <property type="entry name" value="ALANYL-TRNA SYNTHETASE"/>
    <property type="match status" value="1"/>
</dbReference>
<dbReference type="GO" id="GO:0000049">
    <property type="term" value="F:tRNA binding"/>
    <property type="evidence" value="ECO:0007669"/>
    <property type="project" value="UniProtKB-KW"/>
</dbReference>
<evidence type="ECO:0000259" key="18">
    <source>
        <dbReference type="PROSITE" id="PS50860"/>
    </source>
</evidence>
<gene>
    <name evidence="19" type="ORF">TNIN_121481</name>
</gene>
<comment type="function">
    <text evidence="16">Catalyzes the attachment of alanine to tRNA(Ala) in a two-step reaction: alanine is first activated by ATP to form Ala-AMP and then transferred to the acceptor end of tRNA(Ala). Also edits incorrectly charged tRNA(Ala) via its editing domain.</text>
</comment>
<evidence type="ECO:0000313" key="19">
    <source>
        <dbReference type="EMBL" id="GFY56912.1"/>
    </source>
</evidence>
<evidence type="ECO:0000256" key="14">
    <source>
        <dbReference type="ARBA" id="ARBA00032577"/>
    </source>
</evidence>
<comment type="caution">
    <text evidence="19">The sequence shown here is derived from an EMBL/GenBank/DDBJ whole genome shotgun (WGS) entry which is preliminary data.</text>
</comment>
<dbReference type="InterPro" id="IPR009000">
    <property type="entry name" value="Transl_B-barrel_sf"/>
</dbReference>
<dbReference type="Pfam" id="PF01411">
    <property type="entry name" value="tRNA-synt_2c"/>
    <property type="match status" value="1"/>
</dbReference>
<keyword evidence="12 16" id="KW-0648">Protein biosynthesis</keyword>
<evidence type="ECO:0000313" key="20">
    <source>
        <dbReference type="Proteomes" id="UP000886998"/>
    </source>
</evidence>
<dbReference type="PROSITE" id="PS50860">
    <property type="entry name" value="AA_TRNA_LIGASE_II_ALA"/>
    <property type="match status" value="1"/>
</dbReference>
<dbReference type="CDD" id="cd00673">
    <property type="entry name" value="AlaRS_core"/>
    <property type="match status" value="1"/>
</dbReference>
<dbReference type="Pfam" id="PF02272">
    <property type="entry name" value="DHHA1"/>
    <property type="match status" value="1"/>
</dbReference>
<keyword evidence="4" id="KW-0963">Cytoplasm</keyword>
<feature type="binding site" evidence="16">
    <location>
        <position position="767"/>
    </location>
    <ligand>
        <name>Zn(2+)</name>
        <dbReference type="ChEBI" id="CHEBI:29105"/>
    </ligand>
</feature>
<keyword evidence="17" id="KW-0175">Coiled coil</keyword>
<keyword evidence="6 16" id="KW-0436">Ligase</keyword>
<dbReference type="GO" id="GO:0002161">
    <property type="term" value="F:aminoacyl-tRNA deacylase activity"/>
    <property type="evidence" value="ECO:0007669"/>
    <property type="project" value="TreeGrafter"/>
</dbReference>
<dbReference type="GO" id="GO:0005739">
    <property type="term" value="C:mitochondrion"/>
    <property type="evidence" value="ECO:0007669"/>
    <property type="project" value="TreeGrafter"/>
</dbReference>
<feature type="domain" description="Alanyl-transfer RNA synthetases family profile" evidence="18">
    <location>
        <begin position="48"/>
        <end position="810"/>
    </location>
</feature>
<dbReference type="SUPFAM" id="SSF50447">
    <property type="entry name" value="Translation proteins"/>
    <property type="match status" value="1"/>
</dbReference>
<dbReference type="InterPro" id="IPR050058">
    <property type="entry name" value="Ala-tRNA_ligase"/>
</dbReference>
<dbReference type="InterPro" id="IPR012947">
    <property type="entry name" value="tRNA_SAD"/>
</dbReference>
<comment type="similarity">
    <text evidence="1">Belongs to the class-II aminoacyl-tRNA synthetase family. Alax-L subfamily.</text>
</comment>
<evidence type="ECO:0000256" key="12">
    <source>
        <dbReference type="ARBA" id="ARBA00022917"/>
    </source>
</evidence>
<dbReference type="GO" id="GO:0008270">
    <property type="term" value="F:zinc ion binding"/>
    <property type="evidence" value="ECO:0007669"/>
    <property type="project" value="UniProtKB-UniRule"/>
</dbReference>
<dbReference type="PANTHER" id="PTHR11777:SF9">
    <property type="entry name" value="ALANINE--TRNA LIGASE, CYTOPLASMIC"/>
    <property type="match status" value="1"/>
</dbReference>
<keyword evidence="5 16" id="KW-0820">tRNA-binding</keyword>
<keyword evidence="20" id="KW-1185">Reference proteome</keyword>
<evidence type="ECO:0000256" key="1">
    <source>
        <dbReference type="ARBA" id="ARBA00008429"/>
    </source>
</evidence>
<keyword evidence="7 16" id="KW-0479">Metal-binding</keyword>
<dbReference type="InterPro" id="IPR018162">
    <property type="entry name" value="Ala-tRNA-ligase_IIc_anticod-bd"/>
</dbReference>
<keyword evidence="10 16" id="KW-0067">ATP-binding</keyword>
<dbReference type="SUPFAM" id="SSF55681">
    <property type="entry name" value="Class II aaRS and biotin synthetases"/>
    <property type="match status" value="1"/>
</dbReference>
<dbReference type="InterPro" id="IPR018165">
    <property type="entry name" value="Ala-tRNA-synth_IIc_core"/>
</dbReference>
<comment type="cofactor">
    <cofactor evidence="16">
        <name>Zn(2+)</name>
        <dbReference type="ChEBI" id="CHEBI:29105"/>
    </cofactor>
    <text evidence="16">Binds 1 zinc ion per subunit.</text>
</comment>
<dbReference type="FunFam" id="3.30.980.10:FF:000004">
    <property type="entry name" value="Alanine--tRNA ligase, cytoplasmic"/>
    <property type="match status" value="1"/>
</dbReference>
<keyword evidence="11 16" id="KW-0694">RNA-binding</keyword>
<evidence type="ECO:0000256" key="15">
    <source>
        <dbReference type="ARBA" id="ARBA00048300"/>
    </source>
</evidence>
<dbReference type="Gene3D" id="3.30.980.10">
    <property type="entry name" value="Threonyl-trna Synthetase, Chain A, domain 2"/>
    <property type="match status" value="1"/>
</dbReference>
<keyword evidence="8 16" id="KW-0547">Nucleotide-binding</keyword>
<feature type="binding site" evidence="16">
    <location>
        <position position="652"/>
    </location>
    <ligand>
        <name>Zn(2+)</name>
        <dbReference type="ChEBI" id="CHEBI:29105"/>
    </ligand>
</feature>
<dbReference type="SMART" id="SM00863">
    <property type="entry name" value="tRNA_SAD"/>
    <property type="match status" value="1"/>
</dbReference>
<feature type="binding site" evidence="16">
    <location>
        <position position="648"/>
    </location>
    <ligand>
        <name>Zn(2+)</name>
        <dbReference type="ChEBI" id="CHEBI:29105"/>
    </ligand>
</feature>
<evidence type="ECO:0000256" key="8">
    <source>
        <dbReference type="ARBA" id="ARBA00022741"/>
    </source>
</evidence>
<evidence type="ECO:0000256" key="17">
    <source>
        <dbReference type="SAM" id="Coils"/>
    </source>
</evidence>
<dbReference type="InterPro" id="IPR018163">
    <property type="entry name" value="Thr/Ala-tRNA-synth_IIc_edit"/>
</dbReference>
<comment type="subunit">
    <text evidence="16">Monomer.</text>
</comment>
<sequence length="1013" mass="112964">MKSRWGGVKQLAASSWKDTSLYCKRQNNLFFSVKFGFCELTLNMDTSLTSKQIRKQFLDFFIEKYEHKYVHSSPVIPHDDPTLLFANAGMNQYKPIFLGTVDPNSEAAKYRRTVNTQKCIRAGGKHNDLDDVGKDVYHHTFFEMLGNWSFGDFFKREICHWSWELLTEVFKLDSERLYVTYFGGNAKLGLAPDDECKEIWKEVGLPEKRILPFGMKDNFWEMGDTGPCGPCSEIHYDRIGGRDASKLVNADVPDVLEIWNLVFIQFNRENDGSLKPLPKKHVDTGMGLERLVSVIQDKSSNYDTDLFVPIFEAIQSSTSAPPYTGKVGADDVTGIDMAYRVLADHARTLTVALADGGRPDNTGRGYVLRRILRRAVRYASEKLGAKPGVFANLVPVVVNILGEIFPELSKDPQTIMEIINDEEAQFLKTLNRGRIVLERAIKKLGSTILPGSIAWRLHDTYGFPIDLTYLMVEEKGMQIDMMGYEAAKREAQLLSQAKCEGVIDDLKLDVHAISELQEQKVPPTDDTPKYAYRAVSNDKDSKYEFESCTGTILALRFQKEFVDEVGSIQNCGIILDRTSFYAESGGQMCDVGLMVKENDEDTEVSIKEVQLQGGYVVHIGTTCGDLQVGNKMKLLINEERRKLIMNNHTGTHVLNFALRKALATDCDQKGSLVAPDKLRFDFTNKGAMSVTQVKEAEMVANEVISKNEEVYAKEAPLPNAKAVQGLRAVFGEVYPDPVRVVSIGISVEDLLSDPSGPGGTVTSVEFCGGTHLKRSGHIGDFIIASEEAIAKGIRRVVALTGPEATKAIKRAELFQKEVENIKNLIEDKNRNITEKEIVKKIVELTEEISQSNISYWKKDEMRNNLKNLKKKLDDLDRASKAAIVQTITEEAKKLFEETSKDKNIQYVVHEFKAGFNAKALDAALKQAKLLSPDTAVMLFTKDTENEKILCMSSVPQSVTSKGLKANEWVQQVTEVICGKGGGKPESAQATGTNATAVSEAMNLAKKFAELKLS</sequence>
<dbReference type="InterPro" id="IPR045864">
    <property type="entry name" value="aa-tRNA-synth_II/BPL/LPL"/>
</dbReference>
<dbReference type="InterPro" id="IPR003156">
    <property type="entry name" value="DHHA1_dom"/>
</dbReference>
<evidence type="ECO:0000256" key="11">
    <source>
        <dbReference type="ARBA" id="ARBA00022884"/>
    </source>
</evidence>
<dbReference type="EC" id="6.1.1.7" evidence="2"/>
<dbReference type="FunFam" id="3.10.310.40:FF:000002">
    <property type="entry name" value="alanine--tRNA ligase, cytoplasmic"/>
    <property type="match status" value="1"/>
</dbReference>
<dbReference type="FunFam" id="3.30.930.10:FF:000011">
    <property type="entry name" value="Alanine--tRNA ligase, cytoplasmic"/>
    <property type="match status" value="1"/>
</dbReference>
<evidence type="ECO:0000256" key="6">
    <source>
        <dbReference type="ARBA" id="ARBA00022598"/>
    </source>
</evidence>
<name>A0A8X7C860_9ARAC</name>
<dbReference type="GO" id="GO:0006419">
    <property type="term" value="P:alanyl-tRNA aminoacylation"/>
    <property type="evidence" value="ECO:0007669"/>
    <property type="project" value="InterPro"/>
</dbReference>
<dbReference type="AlphaFoldDB" id="A0A8X7C860"/>
<dbReference type="EMBL" id="BMAV01011195">
    <property type="protein sequence ID" value="GFY56912.1"/>
    <property type="molecule type" value="Genomic_DNA"/>
</dbReference>
<proteinExistence type="inferred from homology"/>
<organism evidence="19 20">
    <name type="scientific">Trichonephila inaurata madagascariensis</name>
    <dbReference type="NCBI Taxonomy" id="2747483"/>
    <lineage>
        <taxon>Eukaryota</taxon>
        <taxon>Metazoa</taxon>
        <taxon>Ecdysozoa</taxon>
        <taxon>Arthropoda</taxon>
        <taxon>Chelicerata</taxon>
        <taxon>Arachnida</taxon>
        <taxon>Araneae</taxon>
        <taxon>Araneomorphae</taxon>
        <taxon>Entelegynae</taxon>
        <taxon>Araneoidea</taxon>
        <taxon>Nephilidae</taxon>
        <taxon>Trichonephila</taxon>
        <taxon>Trichonephila inaurata</taxon>
    </lineage>
</organism>
<evidence type="ECO:0000256" key="5">
    <source>
        <dbReference type="ARBA" id="ARBA00022555"/>
    </source>
</evidence>
<dbReference type="SUPFAM" id="SSF55186">
    <property type="entry name" value="ThrRS/AlaRS common domain"/>
    <property type="match status" value="1"/>
</dbReference>
<accession>A0A8X7C860</accession>
<protein>
    <recommendedName>
        <fullName evidence="3">Alanine--tRNA ligase</fullName>
        <ecNumber evidence="2">6.1.1.7</ecNumber>
    </recommendedName>
    <alternativeName>
        <fullName evidence="14">Alanyl-tRNA synthetase</fullName>
    </alternativeName>
</protein>